<comment type="caution">
    <text evidence="2">The sequence shown here is derived from an EMBL/GenBank/DDBJ whole genome shotgun (WGS) entry which is preliminary data.</text>
</comment>
<evidence type="ECO:0000313" key="2">
    <source>
        <dbReference type="EMBL" id="TPW29582.1"/>
    </source>
</evidence>
<dbReference type="AlphaFoldDB" id="A0A506U5D0"/>
<keyword evidence="1" id="KW-0472">Membrane</keyword>
<keyword evidence="1" id="KW-1133">Transmembrane helix</keyword>
<keyword evidence="1" id="KW-0812">Transmembrane</keyword>
<sequence length="153" mass="16802">MTFDGLFFLVVIGAVAALFVYLRWQRRRVDAFDPGETMLIFAQAFPDEAVRAVVATRNGQAVFLRLADGRTGLVETHDRRQIVRRLEPGEAFVTPAGKDGRALTFRFSGGKGRAATFEFGLPEEAAEVSLWLCDTLLLGSRREGAGVPAGSRR</sequence>
<dbReference type="EMBL" id="VHLH01000010">
    <property type="protein sequence ID" value="TPW29582.1"/>
    <property type="molecule type" value="Genomic_DNA"/>
</dbReference>
<protein>
    <submittedName>
        <fullName evidence="2">Uncharacterized protein</fullName>
    </submittedName>
</protein>
<dbReference type="RefSeq" id="WP_141166325.1">
    <property type="nucleotide sequence ID" value="NZ_VHLH01000010.1"/>
</dbReference>
<evidence type="ECO:0000313" key="3">
    <source>
        <dbReference type="Proteomes" id="UP000320314"/>
    </source>
</evidence>
<name>A0A506U5D0_9HYPH</name>
<evidence type="ECO:0000256" key="1">
    <source>
        <dbReference type="SAM" id="Phobius"/>
    </source>
</evidence>
<reference evidence="2 3" key="1">
    <citation type="submission" date="2019-06" db="EMBL/GenBank/DDBJ databases">
        <authorList>
            <person name="Li M."/>
        </authorList>
    </citation>
    <scope>NUCLEOTIDE SEQUENCE [LARGE SCALE GENOMIC DNA]</scope>
    <source>
        <strain evidence="2 3">BGMRC6574</strain>
    </source>
</reference>
<feature type="transmembrane region" description="Helical" evidence="1">
    <location>
        <begin position="6"/>
        <end position="24"/>
    </location>
</feature>
<accession>A0A506U5D0</accession>
<gene>
    <name evidence="2" type="ORF">FJU11_06995</name>
</gene>
<keyword evidence="3" id="KW-1185">Reference proteome</keyword>
<organism evidence="2 3">
    <name type="scientific">Pararhizobium mangrovi</name>
    <dbReference type="NCBI Taxonomy" id="2590452"/>
    <lineage>
        <taxon>Bacteria</taxon>
        <taxon>Pseudomonadati</taxon>
        <taxon>Pseudomonadota</taxon>
        <taxon>Alphaproteobacteria</taxon>
        <taxon>Hyphomicrobiales</taxon>
        <taxon>Rhizobiaceae</taxon>
        <taxon>Rhizobium/Agrobacterium group</taxon>
        <taxon>Pararhizobium</taxon>
    </lineage>
</organism>
<dbReference type="OrthoDB" id="8445114at2"/>
<dbReference type="Proteomes" id="UP000320314">
    <property type="component" value="Unassembled WGS sequence"/>
</dbReference>
<proteinExistence type="predicted"/>